<sequence length="146" mass="17042">MARINKVRKEKERPRLTLQEIHERTGIHRKILSRLINRPHENTSSEHIDRLSQFFFEELRKEQSGPTEEFQVMRDIIGDLVQVFPDAGAYKESVTELCEHEPMRGVPIWQLWQFYAAKVSGRSLPFGLGGTKGKSKVQGEVRRKEK</sequence>
<proteinExistence type="predicted"/>
<dbReference type="AlphaFoldDB" id="A0A7X9II66"/>
<gene>
    <name evidence="1" type="ORF">GYA55_01075</name>
</gene>
<evidence type="ECO:0000313" key="2">
    <source>
        <dbReference type="Proteomes" id="UP000524246"/>
    </source>
</evidence>
<dbReference type="EMBL" id="JAAZON010000036">
    <property type="protein sequence ID" value="NMC61738.1"/>
    <property type="molecule type" value="Genomic_DNA"/>
</dbReference>
<protein>
    <submittedName>
        <fullName evidence="1">Uncharacterized protein</fullName>
    </submittedName>
</protein>
<organism evidence="1 2">
    <name type="scientific">SAR324 cluster bacterium</name>
    <dbReference type="NCBI Taxonomy" id="2024889"/>
    <lineage>
        <taxon>Bacteria</taxon>
        <taxon>Deltaproteobacteria</taxon>
        <taxon>SAR324 cluster</taxon>
    </lineage>
</organism>
<accession>A0A7X9II66</accession>
<dbReference type="Proteomes" id="UP000524246">
    <property type="component" value="Unassembled WGS sequence"/>
</dbReference>
<reference evidence="1 2" key="1">
    <citation type="journal article" date="2020" name="Biotechnol. Biofuels">
        <title>New insights from the biogas microbiome by comprehensive genome-resolved metagenomics of nearly 1600 species originating from multiple anaerobic digesters.</title>
        <authorList>
            <person name="Campanaro S."/>
            <person name="Treu L."/>
            <person name="Rodriguez-R L.M."/>
            <person name="Kovalovszki A."/>
            <person name="Ziels R.M."/>
            <person name="Maus I."/>
            <person name="Zhu X."/>
            <person name="Kougias P.G."/>
            <person name="Basile A."/>
            <person name="Luo G."/>
            <person name="Schluter A."/>
            <person name="Konstantinidis K.T."/>
            <person name="Angelidaki I."/>
        </authorList>
    </citation>
    <scope>NUCLEOTIDE SEQUENCE [LARGE SCALE GENOMIC DNA]</scope>
    <source>
        <strain evidence="1">AS27yjCOA_65</strain>
    </source>
</reference>
<comment type="caution">
    <text evidence="1">The sequence shown here is derived from an EMBL/GenBank/DDBJ whole genome shotgun (WGS) entry which is preliminary data.</text>
</comment>
<name>A0A7X9II66_9DELT</name>
<evidence type="ECO:0000313" key="1">
    <source>
        <dbReference type="EMBL" id="NMC61738.1"/>
    </source>
</evidence>